<dbReference type="GO" id="GO:0008444">
    <property type="term" value="F:CDP-diacylglycerol-glycerol-3-phosphate 3-phosphatidyltransferase activity"/>
    <property type="evidence" value="ECO:0007669"/>
    <property type="project" value="UniProtKB-UniRule"/>
</dbReference>
<dbReference type="InterPro" id="IPR048254">
    <property type="entry name" value="CDP_ALCOHOL_P_TRANSF_CS"/>
</dbReference>
<keyword evidence="4 12" id="KW-0808">Transferase</keyword>
<dbReference type="GO" id="GO:0016020">
    <property type="term" value="C:membrane"/>
    <property type="evidence" value="ECO:0007669"/>
    <property type="project" value="UniProtKB-SubCell"/>
</dbReference>
<dbReference type="EMBL" id="JACCBD010000001">
    <property type="protein sequence ID" value="NYD27326.1"/>
    <property type="molecule type" value="Genomic_DNA"/>
</dbReference>
<dbReference type="InterPro" id="IPR004570">
    <property type="entry name" value="Phosphatidylglycerol_P_synth"/>
</dbReference>
<evidence type="ECO:0000256" key="11">
    <source>
        <dbReference type="NCBIfam" id="TIGR00560"/>
    </source>
</evidence>
<evidence type="ECO:0000256" key="7">
    <source>
        <dbReference type="ARBA" id="ARBA00023098"/>
    </source>
</evidence>
<dbReference type="EC" id="2.7.8.5" evidence="11"/>
<dbReference type="PROSITE" id="PS00379">
    <property type="entry name" value="CDP_ALCOHOL_P_TRANSF"/>
    <property type="match status" value="1"/>
</dbReference>
<evidence type="ECO:0000313" key="15">
    <source>
        <dbReference type="Proteomes" id="UP000586095"/>
    </source>
</evidence>
<organism evidence="14 15">
    <name type="scientific">Leucobacter aridicollis</name>
    <dbReference type="NCBI Taxonomy" id="283878"/>
    <lineage>
        <taxon>Bacteria</taxon>
        <taxon>Bacillati</taxon>
        <taxon>Actinomycetota</taxon>
        <taxon>Actinomycetes</taxon>
        <taxon>Micrococcales</taxon>
        <taxon>Microbacteriaceae</taxon>
        <taxon>Leucobacter</taxon>
    </lineage>
</organism>
<dbReference type="PIRSF" id="PIRSF000847">
    <property type="entry name" value="Phos_ph_gly_syn"/>
    <property type="match status" value="1"/>
</dbReference>
<evidence type="ECO:0000256" key="12">
    <source>
        <dbReference type="RuleBase" id="RU003750"/>
    </source>
</evidence>
<dbReference type="InterPro" id="IPR000462">
    <property type="entry name" value="CDP-OH_P_trans"/>
</dbReference>
<evidence type="ECO:0000256" key="2">
    <source>
        <dbReference type="ARBA" id="ARBA00010441"/>
    </source>
</evidence>
<keyword evidence="3" id="KW-0444">Lipid biosynthesis</keyword>
<dbReference type="UniPathway" id="UPA00085"/>
<dbReference type="Gene3D" id="1.20.120.1760">
    <property type="match status" value="1"/>
</dbReference>
<proteinExistence type="inferred from homology"/>
<dbReference type="PANTHER" id="PTHR14269">
    <property type="entry name" value="CDP-DIACYLGLYCEROL--GLYCEROL-3-PHOSPHATE 3-PHOSPHATIDYLTRANSFERASE-RELATED"/>
    <property type="match status" value="1"/>
</dbReference>
<name>A0A852RD62_9MICO</name>
<comment type="caution">
    <text evidence="14">The sequence shown here is derived from an EMBL/GenBank/DDBJ whole genome shotgun (WGS) entry which is preliminary data.</text>
</comment>
<keyword evidence="5 13" id="KW-0812">Transmembrane</keyword>
<dbReference type="InterPro" id="IPR050324">
    <property type="entry name" value="CDP-alcohol_PTase-I"/>
</dbReference>
<evidence type="ECO:0000256" key="8">
    <source>
        <dbReference type="ARBA" id="ARBA00023136"/>
    </source>
</evidence>
<feature type="transmembrane region" description="Helical" evidence="13">
    <location>
        <begin position="163"/>
        <end position="191"/>
    </location>
</feature>
<protein>
    <recommendedName>
        <fullName evidence="11">CDP-diacylglycerol--glycerol-3-phosphate 3-phosphatidyltransferase</fullName>
        <ecNumber evidence="11">2.7.8.5</ecNumber>
    </recommendedName>
</protein>
<evidence type="ECO:0000313" key="14">
    <source>
        <dbReference type="EMBL" id="NYD27326.1"/>
    </source>
</evidence>
<reference evidence="14 15" key="1">
    <citation type="submission" date="2020-07" db="EMBL/GenBank/DDBJ databases">
        <title>Sequencing the genomes of 1000 actinobacteria strains.</title>
        <authorList>
            <person name="Klenk H.-P."/>
        </authorList>
    </citation>
    <scope>NUCLEOTIDE SEQUENCE [LARGE SCALE GENOMIC DNA]</scope>
    <source>
        <strain evidence="14 15">DSM 17380</strain>
    </source>
</reference>
<keyword evidence="9" id="KW-0594">Phospholipid biosynthesis</keyword>
<dbReference type="GO" id="GO:0046474">
    <property type="term" value="P:glycerophospholipid biosynthetic process"/>
    <property type="evidence" value="ECO:0007669"/>
    <property type="project" value="TreeGrafter"/>
</dbReference>
<feature type="transmembrane region" description="Helical" evidence="13">
    <location>
        <begin position="48"/>
        <end position="66"/>
    </location>
</feature>
<dbReference type="Proteomes" id="UP000586095">
    <property type="component" value="Unassembled WGS sequence"/>
</dbReference>
<accession>A0A852RD62</accession>
<comment type="subcellular location">
    <subcellularLocation>
        <location evidence="1">Membrane</location>
        <topology evidence="1">Multi-pass membrane protein</topology>
    </subcellularLocation>
</comment>
<evidence type="ECO:0000256" key="3">
    <source>
        <dbReference type="ARBA" id="ARBA00022516"/>
    </source>
</evidence>
<feature type="transmembrane region" description="Helical" evidence="13">
    <location>
        <begin position="19"/>
        <end position="36"/>
    </location>
</feature>
<evidence type="ECO:0000256" key="13">
    <source>
        <dbReference type="SAM" id="Phobius"/>
    </source>
</evidence>
<dbReference type="RefSeq" id="WP_185987278.1">
    <property type="nucleotide sequence ID" value="NZ_BAAALZ010000001.1"/>
</dbReference>
<evidence type="ECO:0000256" key="9">
    <source>
        <dbReference type="ARBA" id="ARBA00023209"/>
    </source>
</evidence>
<dbReference type="InterPro" id="IPR043130">
    <property type="entry name" value="CDP-OH_PTrfase_TM_dom"/>
</dbReference>
<dbReference type="AlphaFoldDB" id="A0A852RD62"/>
<dbReference type="NCBIfam" id="TIGR00560">
    <property type="entry name" value="pgsA"/>
    <property type="match status" value="1"/>
</dbReference>
<keyword evidence="7" id="KW-0443">Lipid metabolism</keyword>
<evidence type="ECO:0000256" key="6">
    <source>
        <dbReference type="ARBA" id="ARBA00022989"/>
    </source>
</evidence>
<keyword evidence="10" id="KW-1208">Phospholipid metabolism</keyword>
<gene>
    <name evidence="14" type="ORF">BJ960_002129</name>
</gene>
<evidence type="ECO:0000256" key="4">
    <source>
        <dbReference type="ARBA" id="ARBA00022679"/>
    </source>
</evidence>
<keyword evidence="15" id="KW-1185">Reference proteome</keyword>
<dbReference type="Pfam" id="PF01066">
    <property type="entry name" value="CDP-OH_P_transf"/>
    <property type="match status" value="1"/>
</dbReference>
<feature type="transmembrane region" description="Helical" evidence="13">
    <location>
        <begin position="86"/>
        <end position="111"/>
    </location>
</feature>
<evidence type="ECO:0000256" key="10">
    <source>
        <dbReference type="ARBA" id="ARBA00023264"/>
    </source>
</evidence>
<keyword evidence="8 13" id="KW-0472">Membrane</keyword>
<sequence length="201" mass="21074">MSTQQADGVKPSNWNAPNVITAARIVATPFFLWLLLASGDNVAMRWGAAAFFVIAIATDALDGYLARSRGLITDLGKLLDPIADKALTGAALVGLAILAELPWWVVVVVLVREIGVTIHRLMIVSDVVVAAAWMGKVKTVAQSVAIALALTPLAHLEGAAGTVFTWVNIVTMSIAVTLTVVSGIDYVVAYVRGRGAAARNA</sequence>
<comment type="similarity">
    <text evidence="2 12">Belongs to the CDP-alcohol phosphatidyltransferase class-I family.</text>
</comment>
<evidence type="ECO:0000256" key="1">
    <source>
        <dbReference type="ARBA" id="ARBA00004141"/>
    </source>
</evidence>
<dbReference type="PANTHER" id="PTHR14269:SF52">
    <property type="entry name" value="PHOSPHATIDYLGLYCEROPHOSPHATE SYNTHASE-RELATED"/>
    <property type="match status" value="1"/>
</dbReference>
<keyword evidence="6 13" id="KW-1133">Transmembrane helix</keyword>
<evidence type="ECO:0000256" key="5">
    <source>
        <dbReference type="ARBA" id="ARBA00022692"/>
    </source>
</evidence>